<keyword evidence="2" id="KW-0812">Transmembrane</keyword>
<dbReference type="CDD" id="cd24098">
    <property type="entry name" value="ASKHA_NBD_TobZ_N"/>
    <property type="match status" value="1"/>
</dbReference>
<dbReference type="InterPro" id="IPR003696">
    <property type="entry name" value="Carbtransf_dom"/>
</dbReference>
<protein>
    <recommendedName>
        <fullName evidence="7">Carbamoyltransferase</fullName>
    </recommendedName>
</protein>
<feature type="domain" description="Carbamoyltransferase C-terminal" evidence="4">
    <location>
        <begin position="398"/>
        <end position="563"/>
    </location>
</feature>
<evidence type="ECO:0008006" key="7">
    <source>
        <dbReference type="Google" id="ProtNLM"/>
    </source>
</evidence>
<evidence type="ECO:0000256" key="2">
    <source>
        <dbReference type="SAM" id="Phobius"/>
    </source>
</evidence>
<proteinExistence type="inferred from homology"/>
<dbReference type="EMBL" id="PCVL01000059">
    <property type="protein sequence ID" value="PIQ72259.1"/>
    <property type="molecule type" value="Genomic_DNA"/>
</dbReference>
<dbReference type="SUPFAM" id="SSF53067">
    <property type="entry name" value="Actin-like ATPase domain"/>
    <property type="match status" value="1"/>
</dbReference>
<accession>A0A2H0KLZ2</accession>
<dbReference type="PANTHER" id="PTHR34847">
    <property type="entry name" value="NODULATION PROTEIN U"/>
    <property type="match status" value="1"/>
</dbReference>
<keyword evidence="2" id="KW-1133">Transmembrane helix</keyword>
<comment type="similarity">
    <text evidence="1">Belongs to the NodU/CmcH family.</text>
</comment>
<sequence>MNILGISAFYHDSAACLVRDGEIISAAEEERFTRKKHDSGFPEQAINFCLSYANLHIKDVDYLAFYEKPFLKFERLIETYLAYAPSGLRSFLTSIPIWMKEKLFLKKLIKKKLNYEGKILFAEHHESHAASAFYPSSFQRAAFFTIDAVGERMTTSFGTGCDNNLTIWQELNFPHSLGLLYSAFTYFTGFKVNSDEYKVMGLAPYGEPNYVNLILDELVDLKKDGSFRLNMKYFNYCTGFTMTNQWFERLFRKKPRQPETKITQEDMDLACSIQAVAEEIIFRMAKYVHKATKMKNLCLGGGVALNCVANGKLLKKGPFENIWIQPAASDAGGSLGAALTIWYKHLKNKRVVGKLKDFQKGSYLGPEYNNEEIKAYLDQNNISYKMLTKKKMLDALSKLIIQGKIIGWFQGRMEFGPRALGSRSILADARFPQMQSILNQKIKFRESFRPFAPSVLKEKASEYFDLKKESPYMLFVDNVKKHSNIPAVTHVDGTARIQTVDRKDNELYYDLINTFYKKTDCPIVINTSFNVRGEPIVCSFKDAYKCFMKTGIDCLAMGNFLLLKEDQVKIDMTVFLISSLLNGKIKIIYPVYWLAVRLGSIVGKISTVVVLFFIFYLIVLPTGLIMKLLKKDILELKIDKNVNSYWKKRNRIINLFHYERQS</sequence>
<gene>
    <name evidence="5" type="ORF">COV86_03990</name>
</gene>
<organism evidence="5 6">
    <name type="scientific">Candidatus Roizmanbacteria bacterium CG11_big_fil_rev_8_21_14_0_20_35_14</name>
    <dbReference type="NCBI Taxonomy" id="1974855"/>
    <lineage>
        <taxon>Bacteria</taxon>
        <taxon>Candidatus Roizmaniibacteriota</taxon>
    </lineage>
</organism>
<evidence type="ECO:0000313" key="5">
    <source>
        <dbReference type="EMBL" id="PIQ72259.1"/>
    </source>
</evidence>
<dbReference type="InterPro" id="IPR031730">
    <property type="entry name" value="Carbam_trans_C"/>
</dbReference>
<feature type="transmembrane region" description="Helical" evidence="2">
    <location>
        <begin position="608"/>
        <end position="629"/>
    </location>
</feature>
<evidence type="ECO:0000256" key="1">
    <source>
        <dbReference type="ARBA" id="ARBA00006129"/>
    </source>
</evidence>
<keyword evidence="2" id="KW-0472">Membrane</keyword>
<dbReference type="Gene3D" id="3.30.420.40">
    <property type="match status" value="2"/>
</dbReference>
<name>A0A2H0KLZ2_9BACT</name>
<dbReference type="Pfam" id="PF02543">
    <property type="entry name" value="Carbam_trans_N"/>
    <property type="match status" value="1"/>
</dbReference>
<dbReference type="Pfam" id="PF16861">
    <property type="entry name" value="Carbam_trans_C"/>
    <property type="match status" value="1"/>
</dbReference>
<evidence type="ECO:0000313" key="6">
    <source>
        <dbReference type="Proteomes" id="UP000229570"/>
    </source>
</evidence>
<feature type="domain" description="Carbamoyltransferase" evidence="3">
    <location>
        <begin position="3"/>
        <end position="339"/>
    </location>
</feature>
<dbReference type="InterPro" id="IPR051338">
    <property type="entry name" value="NodU/CmcH_Carbamoyltrnsfr"/>
</dbReference>
<evidence type="ECO:0000259" key="3">
    <source>
        <dbReference type="Pfam" id="PF02543"/>
    </source>
</evidence>
<dbReference type="Proteomes" id="UP000229570">
    <property type="component" value="Unassembled WGS sequence"/>
</dbReference>
<dbReference type="InterPro" id="IPR038152">
    <property type="entry name" value="Carbam_trans_C_sf"/>
</dbReference>
<evidence type="ECO:0000259" key="4">
    <source>
        <dbReference type="Pfam" id="PF16861"/>
    </source>
</evidence>
<reference evidence="5 6" key="1">
    <citation type="submission" date="2017-09" db="EMBL/GenBank/DDBJ databases">
        <title>Depth-based differentiation of microbial function through sediment-hosted aquifers and enrichment of novel symbionts in the deep terrestrial subsurface.</title>
        <authorList>
            <person name="Probst A.J."/>
            <person name="Ladd B."/>
            <person name="Jarett J.K."/>
            <person name="Geller-Mcgrath D.E."/>
            <person name="Sieber C.M."/>
            <person name="Emerson J.B."/>
            <person name="Anantharaman K."/>
            <person name="Thomas B.C."/>
            <person name="Malmstrom R."/>
            <person name="Stieglmeier M."/>
            <person name="Klingl A."/>
            <person name="Woyke T."/>
            <person name="Ryan C.M."/>
            <person name="Banfield J.F."/>
        </authorList>
    </citation>
    <scope>NUCLEOTIDE SEQUENCE [LARGE SCALE GENOMIC DNA]</scope>
    <source>
        <strain evidence="5">CG11_big_fil_rev_8_21_14_0_20_35_14</strain>
    </source>
</reference>
<dbReference type="PANTHER" id="PTHR34847:SF1">
    <property type="entry name" value="NODULATION PROTEIN U"/>
    <property type="match status" value="1"/>
</dbReference>
<dbReference type="AlphaFoldDB" id="A0A2H0KLZ2"/>
<dbReference type="Gene3D" id="3.90.870.20">
    <property type="entry name" value="Carbamoyltransferase, C-terminal domain"/>
    <property type="match status" value="1"/>
</dbReference>
<comment type="caution">
    <text evidence="5">The sequence shown here is derived from an EMBL/GenBank/DDBJ whole genome shotgun (WGS) entry which is preliminary data.</text>
</comment>
<dbReference type="GO" id="GO:0003824">
    <property type="term" value="F:catalytic activity"/>
    <property type="evidence" value="ECO:0007669"/>
    <property type="project" value="InterPro"/>
</dbReference>
<dbReference type="InterPro" id="IPR043129">
    <property type="entry name" value="ATPase_NBD"/>
</dbReference>